<evidence type="ECO:0000256" key="2">
    <source>
        <dbReference type="ARBA" id="ARBA00022448"/>
    </source>
</evidence>
<protein>
    <recommendedName>
        <fullName evidence="9">Protein translocase subunit SecD</fullName>
    </recommendedName>
</protein>
<keyword evidence="5 9" id="KW-0653">Protein transport</keyword>
<evidence type="ECO:0000259" key="12">
    <source>
        <dbReference type="Pfam" id="PF21760"/>
    </source>
</evidence>
<dbReference type="Pfam" id="PF22599">
    <property type="entry name" value="SecDF_P1_head"/>
    <property type="match status" value="1"/>
</dbReference>
<dbReference type="RefSeq" id="WP_086996808.1">
    <property type="nucleotide sequence ID" value="NZ_FUHW01000023.1"/>
</dbReference>
<dbReference type="GO" id="GO:0065002">
    <property type="term" value="P:intracellular protein transmembrane transport"/>
    <property type="evidence" value="ECO:0007669"/>
    <property type="project" value="UniProtKB-UniRule"/>
</dbReference>
<evidence type="ECO:0000256" key="8">
    <source>
        <dbReference type="ARBA" id="ARBA00023136"/>
    </source>
</evidence>
<feature type="compositionally biased region" description="Polar residues" evidence="10">
    <location>
        <begin position="555"/>
        <end position="565"/>
    </location>
</feature>
<keyword evidence="8 9" id="KW-0472">Membrane</keyword>
<keyword evidence="7 9" id="KW-0811">Translocation</keyword>
<evidence type="ECO:0000256" key="9">
    <source>
        <dbReference type="HAMAP-Rule" id="MF_01463"/>
    </source>
</evidence>
<dbReference type="InterPro" id="IPR048634">
    <property type="entry name" value="SecD_SecF_C"/>
</dbReference>
<comment type="similarity">
    <text evidence="9">Belongs to the SecD/SecF family. SecD subfamily.</text>
</comment>
<evidence type="ECO:0000259" key="11">
    <source>
        <dbReference type="Pfam" id="PF02355"/>
    </source>
</evidence>
<feature type="domain" description="SecDF P1 head subdomain" evidence="13">
    <location>
        <begin position="200"/>
        <end position="314"/>
    </location>
</feature>
<dbReference type="SUPFAM" id="SSF82866">
    <property type="entry name" value="Multidrug efflux transporter AcrB transmembrane domain"/>
    <property type="match status" value="1"/>
</dbReference>
<evidence type="ECO:0000256" key="5">
    <source>
        <dbReference type="ARBA" id="ARBA00022927"/>
    </source>
</evidence>
<dbReference type="NCBIfam" id="TIGR00916">
    <property type="entry name" value="2A0604s01"/>
    <property type="match status" value="1"/>
</dbReference>
<feature type="transmembrane region" description="Helical" evidence="9">
    <location>
        <begin position="12"/>
        <end position="33"/>
    </location>
</feature>
<dbReference type="GO" id="GO:0006605">
    <property type="term" value="P:protein targeting"/>
    <property type="evidence" value="ECO:0007669"/>
    <property type="project" value="UniProtKB-UniRule"/>
</dbReference>
<comment type="subcellular location">
    <subcellularLocation>
        <location evidence="1 9">Cell membrane</location>
        <topology evidence="1 9">Multi-pass membrane protein</topology>
    </subcellularLocation>
</comment>
<feature type="compositionally biased region" description="Basic and acidic residues" evidence="10">
    <location>
        <begin position="136"/>
        <end position="145"/>
    </location>
</feature>
<evidence type="ECO:0000256" key="10">
    <source>
        <dbReference type="SAM" id="MobiDB-lite"/>
    </source>
</evidence>
<dbReference type="GO" id="GO:0015450">
    <property type="term" value="F:protein-transporting ATPase activity"/>
    <property type="evidence" value="ECO:0007669"/>
    <property type="project" value="InterPro"/>
</dbReference>
<dbReference type="Pfam" id="PF02355">
    <property type="entry name" value="SecD_SecF_C"/>
    <property type="match status" value="1"/>
</dbReference>
<proteinExistence type="inferred from homology"/>
<dbReference type="HAMAP" id="MF_01463_B">
    <property type="entry name" value="SecD_B"/>
    <property type="match status" value="1"/>
</dbReference>
<evidence type="ECO:0000313" key="15">
    <source>
        <dbReference type="Proteomes" id="UP000195913"/>
    </source>
</evidence>
<dbReference type="Proteomes" id="UP000195913">
    <property type="component" value="Unassembled WGS sequence"/>
</dbReference>
<dbReference type="InterPro" id="IPR054384">
    <property type="entry name" value="SecDF_P1_head"/>
</dbReference>
<comment type="subunit">
    <text evidence="9">Forms a complex with SecF. Part of the essential Sec protein translocation apparatus which comprises SecA, SecYEG and auxiliary proteins SecDF. Other proteins may also be involved.</text>
</comment>
<feature type="domain" description="Protein export membrane protein SecD/SecF C-terminal" evidence="11">
    <location>
        <begin position="315"/>
        <end position="490"/>
    </location>
</feature>
<evidence type="ECO:0000256" key="4">
    <source>
        <dbReference type="ARBA" id="ARBA00022692"/>
    </source>
</evidence>
<dbReference type="GO" id="GO:0005886">
    <property type="term" value="C:plasma membrane"/>
    <property type="evidence" value="ECO:0007669"/>
    <property type="project" value="UniProtKB-SubCell"/>
</dbReference>
<evidence type="ECO:0000259" key="13">
    <source>
        <dbReference type="Pfam" id="PF22599"/>
    </source>
</evidence>
<feature type="region of interest" description="Disordered" evidence="10">
    <location>
        <begin position="529"/>
        <end position="572"/>
    </location>
</feature>
<evidence type="ECO:0000313" key="14">
    <source>
        <dbReference type="EMBL" id="SJM59564.1"/>
    </source>
</evidence>
<reference evidence="14 15" key="1">
    <citation type="submission" date="2017-02" db="EMBL/GenBank/DDBJ databases">
        <authorList>
            <person name="Peterson S.W."/>
        </authorList>
    </citation>
    <scope>NUCLEOTIDE SEQUENCE [LARGE SCALE GENOMIC DNA]</scope>
    <source>
        <strain evidence="14 15">B Ar 00.02</strain>
    </source>
</reference>
<dbReference type="Gene3D" id="3.30.1360.200">
    <property type="match status" value="1"/>
</dbReference>
<accession>A0A1R4FUE1</accession>
<keyword evidence="15" id="KW-1185">Reference proteome</keyword>
<dbReference type="NCBIfam" id="TIGR01129">
    <property type="entry name" value="secD"/>
    <property type="match status" value="1"/>
</dbReference>
<evidence type="ECO:0000256" key="6">
    <source>
        <dbReference type="ARBA" id="ARBA00022989"/>
    </source>
</evidence>
<dbReference type="EMBL" id="FUHW01000023">
    <property type="protein sequence ID" value="SJM59564.1"/>
    <property type="molecule type" value="Genomic_DNA"/>
</dbReference>
<feature type="transmembrane region" description="Helical" evidence="9">
    <location>
        <begin position="388"/>
        <end position="411"/>
    </location>
</feature>
<dbReference type="Pfam" id="PF21760">
    <property type="entry name" value="SecD_1st"/>
    <property type="match status" value="1"/>
</dbReference>
<name>A0A1R4FUE1_9MICC</name>
<evidence type="ECO:0000256" key="3">
    <source>
        <dbReference type="ARBA" id="ARBA00022475"/>
    </source>
</evidence>
<keyword evidence="3 9" id="KW-1003">Cell membrane</keyword>
<comment type="function">
    <text evidence="9">Part of the Sec protein translocase complex. Interacts with the SecYEG preprotein conducting channel. SecDF uses the proton motive force (PMF) to complete protein translocation after the ATP-dependent function of SecA.</text>
</comment>
<keyword evidence="6 9" id="KW-1133">Transmembrane helix</keyword>
<feature type="transmembrane region" description="Helical" evidence="9">
    <location>
        <begin position="333"/>
        <end position="353"/>
    </location>
</feature>
<dbReference type="GO" id="GO:0043952">
    <property type="term" value="P:protein transport by the Sec complex"/>
    <property type="evidence" value="ECO:0007669"/>
    <property type="project" value="UniProtKB-UniRule"/>
</dbReference>
<keyword evidence="2 9" id="KW-0813">Transport</keyword>
<dbReference type="InterPro" id="IPR005791">
    <property type="entry name" value="SecD"/>
</dbReference>
<feature type="transmembrane region" description="Helical" evidence="9">
    <location>
        <begin position="360"/>
        <end position="382"/>
    </location>
</feature>
<evidence type="ECO:0000256" key="7">
    <source>
        <dbReference type="ARBA" id="ARBA00023010"/>
    </source>
</evidence>
<dbReference type="InterPro" id="IPR048631">
    <property type="entry name" value="SecD_1st"/>
</dbReference>
<organism evidence="14 15">
    <name type="scientific">Arthrobacter rhombi</name>
    <dbReference type="NCBI Taxonomy" id="71253"/>
    <lineage>
        <taxon>Bacteria</taxon>
        <taxon>Bacillati</taxon>
        <taxon>Actinomycetota</taxon>
        <taxon>Actinomycetes</taxon>
        <taxon>Micrococcales</taxon>
        <taxon>Micrococcaceae</taxon>
        <taxon>Arthrobacter</taxon>
    </lineage>
</organism>
<dbReference type="PANTHER" id="PTHR30081:SF1">
    <property type="entry name" value="PROTEIN TRANSLOCASE SUBUNIT SECD"/>
    <property type="match status" value="1"/>
</dbReference>
<sequence>MKNTGPIKHARRALLWLGIMIIALSAVLISGVATQQSTFSPKLALDLEGGTQMILSPKVQGDQEINQEQLDQAVKIIRQRVDGSGVSEAEITTQSGRNVVVSMPGSPDEKTRELIQASANMEFRPVIAAGTWEATPKAERTKKADLPQPTAKPKNGSDENWIDAKLMKKFEAYDCADETTKSNIENGDPDVPMISCDPNQQAKYILGPVAIPGTDIADATSGMSTSDQGFNTGKWVVNLEFNSDGAKKFGEVTKRLVAMQGPQHQFAVVLDGQVLTAPTANAQIGNGKAEISGNFTEESSKALAEKLKYGALPISFEIQSDQQISATLGSDQLRMGLIAGIIGLALVAVYSFFQYRLLGLVTIVSLLVAGVLTYLAIVLLGWAQNYRLSLAGIAGIIVAIGLTADSFIVYFERVRDELRDGRSLPSAVETGWKRAKQTVIASKAVNLLAAVVLYVVAVGNVKGFAFTLGLTAIADLIVVFLFTHPMLQILAQTRFFGEGHRLSGLDPSLLGAEPLYKGAGRIREFRPTPSAAKRNAGASKEAVRRQTIAERKQAASRSTDSQSVATKEDDNA</sequence>
<feature type="compositionally biased region" description="Basic and acidic residues" evidence="10">
    <location>
        <begin position="541"/>
        <end position="553"/>
    </location>
</feature>
<dbReference type="PANTHER" id="PTHR30081">
    <property type="entry name" value="PROTEIN-EXPORT MEMBRANE PROTEIN SEC"/>
    <property type="match status" value="1"/>
</dbReference>
<feature type="transmembrane region" description="Helical" evidence="9">
    <location>
        <begin position="440"/>
        <end position="457"/>
    </location>
</feature>
<feature type="region of interest" description="Disordered" evidence="10">
    <location>
        <begin position="132"/>
        <end position="159"/>
    </location>
</feature>
<dbReference type="InterPro" id="IPR055344">
    <property type="entry name" value="SecD_SecF_C_bact"/>
</dbReference>
<dbReference type="Gene3D" id="3.30.70.3400">
    <property type="match status" value="1"/>
</dbReference>
<feature type="domain" description="Protein translocase subunit SecDF P1" evidence="12">
    <location>
        <begin position="70"/>
        <end position="126"/>
    </location>
</feature>
<dbReference type="AlphaFoldDB" id="A0A1R4FUE1"/>
<evidence type="ECO:0000256" key="1">
    <source>
        <dbReference type="ARBA" id="ARBA00004651"/>
    </source>
</evidence>
<dbReference type="InterPro" id="IPR022813">
    <property type="entry name" value="SecD/SecF_arch_bac"/>
</dbReference>
<feature type="transmembrane region" description="Helical" evidence="9">
    <location>
        <begin position="463"/>
        <end position="482"/>
    </location>
</feature>
<gene>
    <name evidence="9" type="primary">secD</name>
    <name evidence="14" type="ORF">FM101_05860</name>
</gene>
<keyword evidence="4 9" id="KW-0812">Transmembrane</keyword>